<dbReference type="CDD" id="cd00093">
    <property type="entry name" value="HTH_XRE"/>
    <property type="match status" value="1"/>
</dbReference>
<dbReference type="InterPro" id="IPR039418">
    <property type="entry name" value="LexA-like"/>
</dbReference>
<evidence type="ECO:0000313" key="3">
    <source>
        <dbReference type="Proteomes" id="UP000199394"/>
    </source>
</evidence>
<dbReference type="InterPro" id="IPR015927">
    <property type="entry name" value="Peptidase_S24_S26A/B/C"/>
</dbReference>
<dbReference type="Pfam" id="PF00717">
    <property type="entry name" value="Peptidase_S24"/>
    <property type="match status" value="1"/>
</dbReference>
<dbReference type="SUPFAM" id="SSF47413">
    <property type="entry name" value="lambda repressor-like DNA-binding domains"/>
    <property type="match status" value="1"/>
</dbReference>
<dbReference type="Pfam" id="PF01381">
    <property type="entry name" value="HTH_3"/>
    <property type="match status" value="1"/>
</dbReference>
<dbReference type="PANTHER" id="PTHR33516">
    <property type="entry name" value="LEXA REPRESSOR"/>
    <property type="match status" value="1"/>
</dbReference>
<evidence type="ECO:0000313" key="2">
    <source>
        <dbReference type="EMBL" id="SEA04977.1"/>
    </source>
</evidence>
<dbReference type="STRING" id="81409.SAMN04515656_1036"/>
<dbReference type="Gene3D" id="1.10.260.40">
    <property type="entry name" value="lambda repressor-like DNA-binding domains"/>
    <property type="match status" value="1"/>
</dbReference>
<name>A0A1H3XZU5_9FIRM</name>
<dbReference type="RefSeq" id="WP_090304632.1">
    <property type="nucleotide sequence ID" value="NZ_FNRK01000003.1"/>
</dbReference>
<protein>
    <submittedName>
        <fullName evidence="2">Repressor LexA</fullName>
    </submittedName>
</protein>
<dbReference type="Proteomes" id="UP000199394">
    <property type="component" value="Unassembled WGS sequence"/>
</dbReference>
<dbReference type="SMART" id="SM00530">
    <property type="entry name" value="HTH_XRE"/>
    <property type="match status" value="1"/>
</dbReference>
<dbReference type="InterPro" id="IPR001387">
    <property type="entry name" value="Cro/C1-type_HTH"/>
</dbReference>
<dbReference type="InterPro" id="IPR050077">
    <property type="entry name" value="LexA_repressor"/>
</dbReference>
<proteinExistence type="predicted"/>
<dbReference type="AlphaFoldDB" id="A0A1H3XZU5"/>
<dbReference type="OrthoDB" id="2041363at2"/>
<dbReference type="CDD" id="cd06529">
    <property type="entry name" value="S24_LexA-like"/>
    <property type="match status" value="1"/>
</dbReference>
<dbReference type="EMBL" id="FNRK01000003">
    <property type="protein sequence ID" value="SEA04977.1"/>
    <property type="molecule type" value="Genomic_DNA"/>
</dbReference>
<dbReference type="SUPFAM" id="SSF51306">
    <property type="entry name" value="LexA/Signal peptidase"/>
    <property type="match status" value="1"/>
</dbReference>
<sequence length="207" mass="23199">MNVKEILKDARLSHGFTMKELAEEVGVSEATISRWESGNIENMKRDKIASVCKILNIHPSVIMGWDDNVIPFKRTKCEYTEIDVLGSVPAGTPTEAMEDVVGQVDIPSSWLDCGDQYRALKVKGDSMYPMYIEGDTVILRIQPDCHNRQDAVVFVNGYDATLKKVIKNDDGTITLKAINPEWQSKTYGPGDEEIKIFGVVVELRRGF</sequence>
<dbReference type="PROSITE" id="PS50943">
    <property type="entry name" value="HTH_CROC1"/>
    <property type="match status" value="1"/>
</dbReference>
<evidence type="ECO:0000259" key="1">
    <source>
        <dbReference type="PROSITE" id="PS50943"/>
    </source>
</evidence>
<dbReference type="InterPro" id="IPR036286">
    <property type="entry name" value="LexA/Signal_pep-like_sf"/>
</dbReference>
<dbReference type="Gene3D" id="2.10.109.10">
    <property type="entry name" value="Umud Fragment, subunit A"/>
    <property type="match status" value="1"/>
</dbReference>
<dbReference type="PANTHER" id="PTHR33516:SF2">
    <property type="entry name" value="LEXA REPRESSOR-RELATED"/>
    <property type="match status" value="1"/>
</dbReference>
<accession>A0A1H3XZU5</accession>
<keyword evidence="3" id="KW-1185">Reference proteome</keyword>
<dbReference type="InterPro" id="IPR010982">
    <property type="entry name" value="Lambda_DNA-bd_dom_sf"/>
</dbReference>
<feature type="domain" description="HTH cro/C1-type" evidence="1">
    <location>
        <begin position="7"/>
        <end position="62"/>
    </location>
</feature>
<reference evidence="2 3" key="1">
    <citation type="submission" date="2016-10" db="EMBL/GenBank/DDBJ databases">
        <authorList>
            <person name="de Groot N.N."/>
        </authorList>
    </citation>
    <scope>NUCLEOTIDE SEQUENCE [LARGE SCALE GENOMIC DNA]</scope>
    <source>
        <strain evidence="2 3">SR12</strain>
    </source>
</reference>
<organism evidence="2 3">
    <name type="scientific">Eubacterium aggregans</name>
    <dbReference type="NCBI Taxonomy" id="81409"/>
    <lineage>
        <taxon>Bacteria</taxon>
        <taxon>Bacillati</taxon>
        <taxon>Bacillota</taxon>
        <taxon>Clostridia</taxon>
        <taxon>Eubacteriales</taxon>
        <taxon>Eubacteriaceae</taxon>
        <taxon>Eubacterium</taxon>
    </lineage>
</organism>
<gene>
    <name evidence="2" type="ORF">SAMN04515656_1036</name>
</gene>
<dbReference type="GO" id="GO:0003677">
    <property type="term" value="F:DNA binding"/>
    <property type="evidence" value="ECO:0007669"/>
    <property type="project" value="InterPro"/>
</dbReference>